<comment type="similarity">
    <text evidence="1">Belongs to the pellino family.</text>
</comment>
<dbReference type="PANTHER" id="PTHR12098:SF2">
    <property type="entry name" value="PROTEIN PELLINO"/>
    <property type="match status" value="1"/>
</dbReference>
<reference evidence="5" key="2">
    <citation type="submission" date="2021-01" db="UniProtKB">
        <authorList>
            <consortium name="EnsemblMetazoa"/>
        </authorList>
    </citation>
    <scope>IDENTIFICATION</scope>
</reference>
<dbReference type="GeneID" id="577851"/>
<dbReference type="PIRSF" id="PIRSF038886">
    <property type="entry name" value="Pellino"/>
    <property type="match status" value="1"/>
</dbReference>
<dbReference type="OrthoDB" id="8801906at2759"/>
<evidence type="ECO:0000313" key="6">
    <source>
        <dbReference type="Proteomes" id="UP000007110"/>
    </source>
</evidence>
<organism evidence="5 6">
    <name type="scientific">Strongylocentrotus purpuratus</name>
    <name type="common">Purple sea urchin</name>
    <dbReference type="NCBI Taxonomy" id="7668"/>
    <lineage>
        <taxon>Eukaryota</taxon>
        <taxon>Metazoa</taxon>
        <taxon>Echinodermata</taxon>
        <taxon>Eleutherozoa</taxon>
        <taxon>Echinozoa</taxon>
        <taxon>Echinoidea</taxon>
        <taxon>Euechinoidea</taxon>
        <taxon>Echinacea</taxon>
        <taxon>Camarodonta</taxon>
        <taxon>Echinidea</taxon>
        <taxon>Strongylocentrotidae</taxon>
        <taxon>Strongylocentrotus</taxon>
    </lineage>
</organism>
<dbReference type="KEGG" id="spu:577851"/>
<dbReference type="RefSeq" id="XP_003727519.2">
    <property type="nucleotide sequence ID" value="XM_003727471.3"/>
</dbReference>
<evidence type="ECO:0000313" key="5">
    <source>
        <dbReference type="EnsemblMetazoa" id="XP_003727519"/>
    </source>
</evidence>
<dbReference type="InterPro" id="IPR006800">
    <property type="entry name" value="Pellino_fam"/>
</dbReference>
<evidence type="ECO:0000256" key="1">
    <source>
        <dbReference type="ARBA" id="ARBA00005639"/>
    </source>
</evidence>
<dbReference type="PANTHER" id="PTHR12098">
    <property type="entry name" value="E3 UBIQUITIN-PROTEIN LIGASE PELLINO-RELATED"/>
    <property type="match status" value="1"/>
</dbReference>
<feature type="domain" description="Pellino RING" evidence="4">
    <location>
        <begin position="353"/>
        <end position="497"/>
    </location>
</feature>
<sequence length="497" mass="54533">MLQAAGSSRMDPGAGGAAVELRRDLAMTPAVGHQQKKNAGHDNLLSSDNCGLGHLKGDILSATCHYDEDSQRSSGSLATRYGQLVVLGYNGVLPAGNRGRRRSTFGLFKRDTANGVKPDKQYEINASKQGEMKSIIKQESPVIKKAIKNSSSKHTIAYTLSRHQTVVVEYANDTSTDMFQIGRSTEPVIDFVVMDTVPGAKTQKDCVVSESTISRFACRIIVERSPPHTARIYAAGFNSTNNIFLGEKACKWKTESGMDGLTTNGVLIMRPKGGFQSDATPGVWREVSVCGNVYSLRETRSSPQRGKLIEDEDNILEDGTLVDLCGATLLWRSAMGLVNTPTQRHLERLRQDINDTRPQCPIGFNTLVLPKNRQSSKIMEEKQPYAYLKCGHVHGYHVWNSKEAAKNTERMCPMCREVGSYEALIMGNEASFYVDQGPPSHAFCPCGHVCSEKSAKYWSQVPLPHGTHAFQAACPFCATALSGDQGYIKLIFQEAID</sequence>
<dbReference type="GO" id="GO:0008592">
    <property type="term" value="P:regulation of Toll signaling pathway"/>
    <property type="evidence" value="ECO:0007669"/>
    <property type="project" value="InterPro"/>
</dbReference>
<dbReference type="Proteomes" id="UP000007110">
    <property type="component" value="Unassembled WGS sequence"/>
</dbReference>
<keyword evidence="6" id="KW-1185">Reference proteome</keyword>
<keyword evidence="2" id="KW-0597">Phosphoprotein</keyword>
<dbReference type="Pfam" id="PF20723">
    <property type="entry name" value="Pellino_RING"/>
    <property type="match status" value="1"/>
</dbReference>
<dbReference type="GO" id="GO:0000209">
    <property type="term" value="P:protein polyubiquitination"/>
    <property type="evidence" value="ECO:0000318"/>
    <property type="project" value="GO_Central"/>
</dbReference>
<dbReference type="GO" id="GO:0061630">
    <property type="term" value="F:ubiquitin protein ligase activity"/>
    <property type="evidence" value="ECO:0000318"/>
    <property type="project" value="GO_Central"/>
</dbReference>
<dbReference type="InParanoid" id="A0A7M7GHJ2"/>
<dbReference type="FunCoup" id="A0A7M7GHJ2">
    <property type="interactions" value="1749"/>
</dbReference>
<reference evidence="6" key="1">
    <citation type="submission" date="2015-02" db="EMBL/GenBank/DDBJ databases">
        <title>Genome sequencing for Strongylocentrotus purpuratus.</title>
        <authorList>
            <person name="Murali S."/>
            <person name="Liu Y."/>
            <person name="Vee V."/>
            <person name="English A."/>
            <person name="Wang M."/>
            <person name="Skinner E."/>
            <person name="Han Y."/>
            <person name="Muzny D.M."/>
            <person name="Worley K.C."/>
            <person name="Gibbs R.A."/>
        </authorList>
    </citation>
    <scope>NUCLEOTIDE SEQUENCE</scope>
</reference>
<dbReference type="Pfam" id="PF04710">
    <property type="entry name" value="Pellino_FHA"/>
    <property type="match status" value="1"/>
</dbReference>
<dbReference type="InterPro" id="IPR048334">
    <property type="entry name" value="Pellino_FHA"/>
</dbReference>
<dbReference type="AlphaFoldDB" id="A0A7M7GHJ2"/>
<feature type="domain" description="Pellino FHA" evidence="3">
    <location>
        <begin position="77"/>
        <end position="348"/>
    </location>
</feature>
<name>A0A7M7GHJ2_STRPU</name>
<proteinExistence type="inferred from homology"/>
<evidence type="ECO:0000259" key="4">
    <source>
        <dbReference type="Pfam" id="PF20723"/>
    </source>
</evidence>
<dbReference type="EnsemblMetazoa" id="XM_003727471">
    <property type="protein sequence ID" value="XP_003727519"/>
    <property type="gene ID" value="LOC577851"/>
</dbReference>
<evidence type="ECO:0000259" key="3">
    <source>
        <dbReference type="Pfam" id="PF04710"/>
    </source>
</evidence>
<evidence type="ECO:0000256" key="2">
    <source>
        <dbReference type="ARBA" id="ARBA00022553"/>
    </source>
</evidence>
<dbReference type="InterPro" id="IPR048335">
    <property type="entry name" value="Pellino_RING"/>
</dbReference>
<accession>A0A7M7GHJ2</accession>
<evidence type="ECO:0008006" key="7">
    <source>
        <dbReference type="Google" id="ProtNLM"/>
    </source>
</evidence>
<protein>
    <recommendedName>
        <fullName evidence="7">Pellino</fullName>
    </recommendedName>
</protein>
<dbReference type="OMA" id="EQCAPTK"/>